<reference key="1">
    <citation type="journal article" date="2007" name="Nature">
        <title>The medaka draft genome and insights into vertebrate genome evolution.</title>
        <authorList>
            <person name="Kasahara M."/>
            <person name="Naruse K."/>
            <person name="Sasaki S."/>
            <person name="Nakatani Y."/>
            <person name="Qu W."/>
            <person name="Ahsan B."/>
            <person name="Yamada T."/>
            <person name="Nagayasu Y."/>
            <person name="Doi K."/>
            <person name="Kasai Y."/>
            <person name="Jindo T."/>
            <person name="Kobayashi D."/>
            <person name="Shimada A."/>
            <person name="Toyoda A."/>
            <person name="Kuroki Y."/>
            <person name="Fujiyama A."/>
            <person name="Sasaki T."/>
            <person name="Shimizu A."/>
            <person name="Asakawa S."/>
            <person name="Shimizu N."/>
            <person name="Hashimoto S."/>
            <person name="Yang J."/>
            <person name="Lee Y."/>
            <person name="Matsushima K."/>
            <person name="Sugano S."/>
            <person name="Sakaizumi M."/>
            <person name="Narita T."/>
            <person name="Ohishi K."/>
            <person name="Haga S."/>
            <person name="Ohta F."/>
            <person name="Nomoto H."/>
            <person name="Nogata K."/>
            <person name="Morishita T."/>
            <person name="Endo T."/>
            <person name="Shin-I T."/>
            <person name="Takeda H."/>
            <person name="Morishita S."/>
            <person name="Kohara Y."/>
        </authorList>
    </citation>
    <scope>NUCLEOTIDE SEQUENCE [LARGE SCALE GENOMIC DNA]</scope>
    <source>
        <strain>Hd-rR</strain>
    </source>
</reference>
<feature type="domain" description="Tc1-like transposase DDE" evidence="2">
    <location>
        <begin position="169"/>
        <end position="225"/>
    </location>
</feature>
<dbReference type="Proteomes" id="UP000265180">
    <property type="component" value="Chromosome 20"/>
</dbReference>
<keyword evidence="1" id="KW-1133">Transmembrane helix</keyword>
<evidence type="ECO:0000256" key="1">
    <source>
        <dbReference type="SAM" id="Phobius"/>
    </source>
</evidence>
<dbReference type="GO" id="GO:0003676">
    <property type="term" value="F:nucleic acid binding"/>
    <property type="evidence" value="ECO:0007669"/>
    <property type="project" value="InterPro"/>
</dbReference>
<proteinExistence type="predicted"/>
<dbReference type="Pfam" id="PF13358">
    <property type="entry name" value="DDE_3"/>
    <property type="match status" value="1"/>
</dbReference>
<name>A0A3P9L9R8_ORYLA</name>
<reference evidence="3 4" key="2">
    <citation type="submission" date="2017-04" db="EMBL/GenBank/DDBJ databases">
        <title>CpG methylation of centromeres and impact of large insertions on vertebrate speciation.</title>
        <authorList>
            <person name="Ichikawa K."/>
            <person name="Yoshimura J."/>
            <person name="Morishita S."/>
        </authorList>
    </citation>
    <scope>NUCLEOTIDE SEQUENCE</scope>
    <source>
        <strain evidence="3 4">HNI</strain>
    </source>
</reference>
<keyword evidence="1" id="KW-0472">Membrane</keyword>
<dbReference type="AlphaFoldDB" id="A0A3P9L9R8"/>
<evidence type="ECO:0000313" key="4">
    <source>
        <dbReference type="Proteomes" id="UP000265180"/>
    </source>
</evidence>
<dbReference type="Ensembl" id="ENSORLT00020026037.1">
    <property type="protein sequence ID" value="ENSORLP00020017475.1"/>
    <property type="gene ID" value="ENSORLG00020018501.1"/>
</dbReference>
<sequence length="277" mass="31837">SDTGRTSERDERNITILIDGGRGEREEGKQGTTYLRSYALRNPFANVTQQQARLPDVKATKVSRLNIHNQLHCFNLNANKLLQVTTLMPRHHRERLQWAQDQATCTMQQWSTLLFTDECWVTLHRNNGCQHCWRRVGFGGGGATVWAGITSQYIIKPIISLQFHQHNPNSLFMSDNAPPHHSRIVTAGLQEVGVSHMVWPAMYPDLNPIEHVWDQLKQRLEDGTPLNTLPQNNIMRLVRSTRLVIKKLYRKRSTSIILDSLFSLLNIIIFLISIPFI</sequence>
<dbReference type="Gene3D" id="3.30.420.10">
    <property type="entry name" value="Ribonuclease H-like superfamily/Ribonuclease H"/>
    <property type="match status" value="1"/>
</dbReference>
<keyword evidence="1" id="KW-0812">Transmembrane</keyword>
<evidence type="ECO:0000313" key="3">
    <source>
        <dbReference type="Ensembl" id="ENSORLP00020017475.1"/>
    </source>
</evidence>
<reference evidence="3" key="4">
    <citation type="submission" date="2025-09" db="UniProtKB">
        <authorList>
            <consortium name="Ensembl"/>
        </authorList>
    </citation>
    <scope>IDENTIFICATION</scope>
    <source>
        <strain evidence="3">HNI</strain>
    </source>
</reference>
<accession>A0A3P9L9R8</accession>
<dbReference type="InterPro" id="IPR038717">
    <property type="entry name" value="Tc1-like_DDE_dom"/>
</dbReference>
<protein>
    <recommendedName>
        <fullName evidence="2">Tc1-like transposase DDE domain-containing protein</fullName>
    </recommendedName>
</protein>
<reference evidence="3" key="3">
    <citation type="submission" date="2025-08" db="UniProtKB">
        <authorList>
            <consortium name="Ensembl"/>
        </authorList>
    </citation>
    <scope>IDENTIFICATION</scope>
    <source>
        <strain evidence="3">HNI</strain>
    </source>
</reference>
<feature type="transmembrane region" description="Helical" evidence="1">
    <location>
        <begin position="256"/>
        <end position="276"/>
    </location>
</feature>
<organism evidence="3 4">
    <name type="scientific">Oryzias latipes</name>
    <name type="common">Japanese rice fish</name>
    <name type="synonym">Japanese killifish</name>
    <dbReference type="NCBI Taxonomy" id="8090"/>
    <lineage>
        <taxon>Eukaryota</taxon>
        <taxon>Metazoa</taxon>
        <taxon>Chordata</taxon>
        <taxon>Craniata</taxon>
        <taxon>Vertebrata</taxon>
        <taxon>Euteleostomi</taxon>
        <taxon>Actinopterygii</taxon>
        <taxon>Neopterygii</taxon>
        <taxon>Teleostei</taxon>
        <taxon>Neoteleostei</taxon>
        <taxon>Acanthomorphata</taxon>
        <taxon>Ovalentaria</taxon>
        <taxon>Atherinomorphae</taxon>
        <taxon>Beloniformes</taxon>
        <taxon>Adrianichthyidae</taxon>
        <taxon>Oryziinae</taxon>
        <taxon>Oryzias</taxon>
    </lineage>
</organism>
<dbReference type="InterPro" id="IPR036397">
    <property type="entry name" value="RNaseH_sf"/>
</dbReference>
<evidence type="ECO:0000259" key="2">
    <source>
        <dbReference type="Pfam" id="PF13358"/>
    </source>
</evidence>